<accession>A0ACD3A761</accession>
<protein>
    <submittedName>
        <fullName evidence="1">Uncharacterized protein</fullName>
    </submittedName>
</protein>
<dbReference type="EMBL" id="ML208666">
    <property type="protein sequence ID" value="TFK61376.1"/>
    <property type="molecule type" value="Genomic_DNA"/>
</dbReference>
<proteinExistence type="predicted"/>
<name>A0ACD3A761_9AGAR</name>
<organism evidence="1 2">
    <name type="scientific">Pluteus cervinus</name>
    <dbReference type="NCBI Taxonomy" id="181527"/>
    <lineage>
        <taxon>Eukaryota</taxon>
        <taxon>Fungi</taxon>
        <taxon>Dikarya</taxon>
        <taxon>Basidiomycota</taxon>
        <taxon>Agaricomycotina</taxon>
        <taxon>Agaricomycetes</taxon>
        <taxon>Agaricomycetidae</taxon>
        <taxon>Agaricales</taxon>
        <taxon>Pluteineae</taxon>
        <taxon>Pluteaceae</taxon>
        <taxon>Pluteus</taxon>
    </lineage>
</organism>
<sequence>MATAAVKGRRLVCCFDGTGNEFGEINSNIVDFFHTLDKGKPDEQLVYYQAGVGTYTSPLVTTPIFGKLAKLADEAVAWYLDQHVKDGYTFLMQTYRPGDKISLFGFSRGAYTARALAGMLHKVGLLPPHNNEQLPFAYKLYKRADKKGWELSEQFKKTFTAHNVEIDFVGVWDTVCSVGFIPYQLPFTSSNYMVKVFRQALSLDEHRAKFLPNTWNTPTARAAALGFQPRAPGRPKGTSKDDWEFEPPSTNITDVDEVWFSGCHADVGGGSDPLSIRLSRISLAWMIKQCTLTQTGILFDPDALQELNIDPINLTIRESNLPLPASKALEDNGKATDSGSNSIAQSAATNFGYAAAAISDQLIVRPLWWILEVLPLSHSFYHEGQKKRYISCNLGRGRYMYHAGGHALKIHNSVKERMGKIGGYKPNIDNFSEVEPHIIWVD</sequence>
<dbReference type="Proteomes" id="UP000308600">
    <property type="component" value="Unassembled WGS sequence"/>
</dbReference>
<evidence type="ECO:0000313" key="1">
    <source>
        <dbReference type="EMBL" id="TFK61376.1"/>
    </source>
</evidence>
<reference evidence="1 2" key="1">
    <citation type="journal article" date="2019" name="Nat. Ecol. Evol.">
        <title>Megaphylogeny resolves global patterns of mushroom evolution.</title>
        <authorList>
            <person name="Varga T."/>
            <person name="Krizsan K."/>
            <person name="Foldi C."/>
            <person name="Dima B."/>
            <person name="Sanchez-Garcia M."/>
            <person name="Sanchez-Ramirez S."/>
            <person name="Szollosi G.J."/>
            <person name="Szarkandi J.G."/>
            <person name="Papp V."/>
            <person name="Albert L."/>
            <person name="Andreopoulos W."/>
            <person name="Angelini C."/>
            <person name="Antonin V."/>
            <person name="Barry K.W."/>
            <person name="Bougher N.L."/>
            <person name="Buchanan P."/>
            <person name="Buyck B."/>
            <person name="Bense V."/>
            <person name="Catcheside P."/>
            <person name="Chovatia M."/>
            <person name="Cooper J."/>
            <person name="Damon W."/>
            <person name="Desjardin D."/>
            <person name="Finy P."/>
            <person name="Geml J."/>
            <person name="Haridas S."/>
            <person name="Hughes K."/>
            <person name="Justo A."/>
            <person name="Karasinski D."/>
            <person name="Kautmanova I."/>
            <person name="Kiss B."/>
            <person name="Kocsube S."/>
            <person name="Kotiranta H."/>
            <person name="LaButti K.M."/>
            <person name="Lechner B.E."/>
            <person name="Liimatainen K."/>
            <person name="Lipzen A."/>
            <person name="Lukacs Z."/>
            <person name="Mihaltcheva S."/>
            <person name="Morgado L.N."/>
            <person name="Niskanen T."/>
            <person name="Noordeloos M.E."/>
            <person name="Ohm R.A."/>
            <person name="Ortiz-Santana B."/>
            <person name="Ovrebo C."/>
            <person name="Racz N."/>
            <person name="Riley R."/>
            <person name="Savchenko A."/>
            <person name="Shiryaev A."/>
            <person name="Soop K."/>
            <person name="Spirin V."/>
            <person name="Szebenyi C."/>
            <person name="Tomsovsky M."/>
            <person name="Tulloss R.E."/>
            <person name="Uehling J."/>
            <person name="Grigoriev I.V."/>
            <person name="Vagvolgyi C."/>
            <person name="Papp T."/>
            <person name="Martin F.M."/>
            <person name="Miettinen O."/>
            <person name="Hibbett D.S."/>
            <person name="Nagy L.G."/>
        </authorList>
    </citation>
    <scope>NUCLEOTIDE SEQUENCE [LARGE SCALE GENOMIC DNA]</scope>
    <source>
        <strain evidence="1 2">NL-1719</strain>
    </source>
</reference>
<evidence type="ECO:0000313" key="2">
    <source>
        <dbReference type="Proteomes" id="UP000308600"/>
    </source>
</evidence>
<gene>
    <name evidence="1" type="ORF">BDN72DRAFT_849746</name>
</gene>
<keyword evidence="2" id="KW-1185">Reference proteome</keyword>